<dbReference type="GO" id="GO:0005452">
    <property type="term" value="F:solute:inorganic anion antiporter activity"/>
    <property type="evidence" value="ECO:0007669"/>
    <property type="project" value="InterPro"/>
</dbReference>
<evidence type="ECO:0000259" key="7">
    <source>
        <dbReference type="Pfam" id="PF00955"/>
    </source>
</evidence>
<evidence type="ECO:0000313" key="8">
    <source>
        <dbReference type="EMBL" id="CAD7432441.1"/>
    </source>
</evidence>
<dbReference type="GO" id="GO:0006820">
    <property type="term" value="P:monoatomic anion transport"/>
    <property type="evidence" value="ECO:0007669"/>
    <property type="project" value="InterPro"/>
</dbReference>
<keyword evidence="3 6" id="KW-1133">Transmembrane helix</keyword>
<feature type="transmembrane region" description="Helical" evidence="6">
    <location>
        <begin position="177"/>
        <end position="194"/>
    </location>
</feature>
<feature type="transmembrane region" description="Helical" evidence="6">
    <location>
        <begin position="82"/>
        <end position="101"/>
    </location>
</feature>
<dbReference type="Pfam" id="PF00955">
    <property type="entry name" value="HCO3_cotransp"/>
    <property type="match status" value="1"/>
</dbReference>
<gene>
    <name evidence="8" type="ORF">TMSB3V08_LOCUS9150</name>
</gene>
<dbReference type="GO" id="GO:0015701">
    <property type="term" value="P:bicarbonate transport"/>
    <property type="evidence" value="ECO:0007669"/>
    <property type="project" value="TreeGrafter"/>
</dbReference>
<reference evidence="8" key="1">
    <citation type="submission" date="2020-11" db="EMBL/GenBank/DDBJ databases">
        <authorList>
            <person name="Tran Van P."/>
        </authorList>
    </citation>
    <scope>NUCLEOTIDE SEQUENCE</scope>
</reference>
<comment type="subcellular location">
    <subcellularLocation>
        <location evidence="1">Membrane</location>
        <topology evidence="1">Multi-pass membrane protein</topology>
    </subcellularLocation>
</comment>
<protein>
    <recommendedName>
        <fullName evidence="7">Bicarbonate transporter-like transmembrane domain-containing protein</fullName>
    </recommendedName>
</protein>
<evidence type="ECO:0000256" key="6">
    <source>
        <dbReference type="SAM" id="Phobius"/>
    </source>
</evidence>
<dbReference type="PANTHER" id="PTHR11453:SF47">
    <property type="entry name" value="ANION EXCHANGE PROTEIN"/>
    <property type="match status" value="1"/>
</dbReference>
<dbReference type="AlphaFoldDB" id="A0A7R9HS76"/>
<feature type="transmembrane region" description="Helical" evidence="6">
    <location>
        <begin position="20"/>
        <end position="36"/>
    </location>
</feature>
<evidence type="ECO:0000256" key="4">
    <source>
        <dbReference type="ARBA" id="ARBA00023136"/>
    </source>
</evidence>
<sequence>MECLVYRLIISKKERKLKKGSGFHLDIVIVSLMNIMCGFMGTPWMCAATVRSIAHVSAITVMSRTHAPGERPYIIEVKDQRLSALLVSFLVGISVLMAPLLRLVPMSVLFGVFLYMGVSSTNGIQFFERLQLFFMPVKHHPQTAYVRRVHMMKMHLFTFVQIMCLAILWVVKSTRISLAFPFFLVLMIPLRAQLKHIFTPQELRVARAGDIRRIPEALLDSNEHGSIPSRSSLEELSGDSLKGYRLDSQEVDPSDTQEDEPDFYDEAPLPG</sequence>
<dbReference type="GO" id="GO:0005886">
    <property type="term" value="C:plasma membrane"/>
    <property type="evidence" value="ECO:0007669"/>
    <property type="project" value="TreeGrafter"/>
</dbReference>
<evidence type="ECO:0000256" key="5">
    <source>
        <dbReference type="SAM" id="MobiDB-lite"/>
    </source>
</evidence>
<dbReference type="InterPro" id="IPR003020">
    <property type="entry name" value="HCO3_transpt_euk"/>
</dbReference>
<dbReference type="PANTHER" id="PTHR11453">
    <property type="entry name" value="ANION EXCHANGE PROTEIN"/>
    <property type="match status" value="1"/>
</dbReference>
<dbReference type="EMBL" id="OB795589">
    <property type="protein sequence ID" value="CAD7432441.1"/>
    <property type="molecule type" value="Genomic_DNA"/>
</dbReference>
<dbReference type="InterPro" id="IPR011531">
    <property type="entry name" value="HCO3_transpt-like_TM_dom"/>
</dbReference>
<name>A0A7R9HS76_9NEOP</name>
<dbReference type="GO" id="GO:0051453">
    <property type="term" value="P:regulation of intracellular pH"/>
    <property type="evidence" value="ECO:0007669"/>
    <property type="project" value="TreeGrafter"/>
</dbReference>
<organism evidence="8">
    <name type="scientific">Timema monikensis</name>
    <dbReference type="NCBI Taxonomy" id="170555"/>
    <lineage>
        <taxon>Eukaryota</taxon>
        <taxon>Metazoa</taxon>
        <taxon>Ecdysozoa</taxon>
        <taxon>Arthropoda</taxon>
        <taxon>Hexapoda</taxon>
        <taxon>Insecta</taxon>
        <taxon>Pterygota</taxon>
        <taxon>Neoptera</taxon>
        <taxon>Polyneoptera</taxon>
        <taxon>Phasmatodea</taxon>
        <taxon>Timematodea</taxon>
        <taxon>Timematoidea</taxon>
        <taxon>Timematidae</taxon>
        <taxon>Timema</taxon>
    </lineage>
</organism>
<keyword evidence="4 6" id="KW-0472">Membrane</keyword>
<proteinExistence type="predicted"/>
<feature type="region of interest" description="Disordered" evidence="5">
    <location>
        <begin position="245"/>
        <end position="271"/>
    </location>
</feature>
<feature type="compositionally biased region" description="Acidic residues" evidence="5">
    <location>
        <begin position="249"/>
        <end position="265"/>
    </location>
</feature>
<feature type="transmembrane region" description="Helical" evidence="6">
    <location>
        <begin position="107"/>
        <end position="127"/>
    </location>
</feature>
<feature type="domain" description="Bicarbonate transporter-like transmembrane" evidence="7">
    <location>
        <begin position="1"/>
        <end position="205"/>
    </location>
</feature>
<keyword evidence="2 6" id="KW-0812">Transmembrane</keyword>
<accession>A0A7R9HS76</accession>
<evidence type="ECO:0000256" key="2">
    <source>
        <dbReference type="ARBA" id="ARBA00022692"/>
    </source>
</evidence>
<evidence type="ECO:0000256" key="3">
    <source>
        <dbReference type="ARBA" id="ARBA00022989"/>
    </source>
</evidence>
<feature type="transmembrane region" description="Helical" evidence="6">
    <location>
        <begin position="154"/>
        <end position="171"/>
    </location>
</feature>
<evidence type="ECO:0000256" key="1">
    <source>
        <dbReference type="ARBA" id="ARBA00004141"/>
    </source>
</evidence>